<comment type="similarity">
    <text evidence="5">In the N-terminal section; belongs to the CdiA toxin family.</text>
</comment>
<evidence type="ECO:0000256" key="3">
    <source>
        <dbReference type="ARBA" id="ARBA00022913"/>
    </source>
</evidence>
<dbReference type="SUPFAM" id="SSF51126">
    <property type="entry name" value="Pectin lyase-like"/>
    <property type="match status" value="1"/>
</dbReference>
<dbReference type="GO" id="GO:0090729">
    <property type="term" value="F:toxin activity"/>
    <property type="evidence" value="ECO:0007669"/>
    <property type="project" value="UniProtKB-KW"/>
</dbReference>
<feature type="region of interest" description="Disordered" evidence="6">
    <location>
        <begin position="2373"/>
        <end position="2405"/>
    </location>
</feature>
<keyword evidence="4" id="KW-0843">Virulence</keyword>
<dbReference type="Gene3D" id="2.160.20.10">
    <property type="entry name" value="Single-stranded right-handed beta-helix, Pectin lyase-like"/>
    <property type="match status" value="1"/>
</dbReference>
<dbReference type="RefSeq" id="WP_015872297.1">
    <property type="nucleotide sequence ID" value="NC_012779.2"/>
</dbReference>
<dbReference type="InterPro" id="IPR012334">
    <property type="entry name" value="Pectin_lyas_fold"/>
</dbReference>
<evidence type="ECO:0000256" key="6">
    <source>
        <dbReference type="SAM" id="MobiDB-lite"/>
    </source>
</evidence>
<feature type="region of interest" description="Disordered" evidence="6">
    <location>
        <begin position="3114"/>
        <end position="3135"/>
    </location>
</feature>
<dbReference type="Pfam" id="PF13018">
    <property type="entry name" value="ESPR"/>
    <property type="match status" value="1"/>
</dbReference>
<gene>
    <name evidence="8" type="ordered locus">NT01EI_3057</name>
</gene>
<organism evidence="8 9">
    <name type="scientific">Edwardsiella ictaluri (strain 93-146)</name>
    <dbReference type="NCBI Taxonomy" id="634503"/>
    <lineage>
        <taxon>Bacteria</taxon>
        <taxon>Pseudomonadati</taxon>
        <taxon>Pseudomonadota</taxon>
        <taxon>Gammaproteobacteria</taxon>
        <taxon>Enterobacterales</taxon>
        <taxon>Hafniaceae</taxon>
        <taxon>Edwardsiella</taxon>
    </lineage>
</organism>
<feature type="compositionally biased region" description="Basic and acidic residues" evidence="6">
    <location>
        <begin position="2787"/>
        <end position="2797"/>
    </location>
</feature>
<feature type="region of interest" description="Disordered" evidence="6">
    <location>
        <begin position="2626"/>
        <end position="2646"/>
    </location>
</feature>
<dbReference type="GO" id="GO:0003824">
    <property type="term" value="F:catalytic activity"/>
    <property type="evidence" value="ECO:0007669"/>
    <property type="project" value="UniProtKB-ARBA"/>
</dbReference>
<comment type="subcellular location">
    <subcellularLocation>
        <location evidence="1">Target cell</location>
        <location evidence="1">Target cell cytoplasm</location>
    </subcellularLocation>
</comment>
<dbReference type="InterPro" id="IPR006914">
    <property type="entry name" value="VENN_dom"/>
</dbReference>
<sequence length="3711" mass="382443">MNKHLYRIVFSHVRGMLMVVAEIARSGRFRTARRRSPAGGPEARVRLSPLSLALWLAAGFVTLPTQANIVADGHAPGNRQPTVLSTANGLPQVNIQTPNDRGVSRNQYTQFEVGARGAILNNSHKNTATQLAGMVAGNPWLAKQEASIILNEVNSRNPSQLNGFIEVAGRRAEVVIANPSGITCSGCGFINANRATLAAGQAQMDNGQLKGFDVNGGRINIDGKGLNASDTDYTALIARAVTVNGKVHARELKVTVGQNVTDSQGNVTRIKPPGADDKPAFALDVAALGGMYANKITLVGTEKGLGVRNGGELGAGAGELTLNVDGTLDNRGQLQSQGSLLIASQGDVNNPGRLTAGKNVSLSVGGMLHNDGLIGAGNNASLTARRIESTSGSQLAAGVDAQGGITQPGNLVLTSQGVLKAHGQNLVQHTLEARGSRVDISGSQTSAKNLTLTATHDDVRTAGATLKAEHAHIQAATGFNNDDGRLSVGSLSLRAQSIDNNHGLLRQERTQDLILDSGLIRNNQGTLISGGNTVIRAGRVENRGGLLAGNGRDLSVTAALLDNQQGTVQLAGNGTLSVQADALQGHQGTLQSAGALRLTGHDLDLSGGETRAQQLSVTADTLNSQNGLLSQRGDGGMTVTLSGHADNRAGWVESGGSLTFSAAALDNTDGTLLAADHGNLTLNTQGDITNSRGKLLAGGAVSLTARQLDSQRGLVSASGGDATLSLSQALNNAGGRIEARYAVDTHSQVLSNVVGTVLGRWVSIDTRQGQLFNTDGSIVADGRLQINSGGLDNAGGRLQAGDYLGLDTHGQALSNTRTASAGILSGGALSLITGDIDNSQGVMAATGGMTITSQELNNTAGKLLAGQGLTLTGLALNNARGLLQSGAQLSLNTQGERLTNSDSGVTGGLVARGDLLLNTGLFDGHQGVIFGENVRIDTHRQAFSHQNGQLMAGGELQLDSGLLDNSAGLIQSGGNGQLNTHGQTLTNRESSKRGGIVTGGALTLSAGNIDNLLGTLIGHGDTTVTAGHLDNRTGTLASAAGHLRLAVGETHNQGGLLQGASALTLDTQGQSLFNADSGDTGGIRSQGVLTLTSGTLDNPRGVIASSGLARLNTTDLNNQRGQLAGHDGLVLTTHTLTNTAGRLYSGAGLTLDTQGYALENTDSGEQGGIVALNDLRLSSGYLNNYAGFIAASGQADLVTAILNNADGQVAGNGGLSVHSLALSNTNGKLQSAAKLLIDTAGHALDNQRGQITGDAQTRIDSGALDNRYGTLQGGTGLTVNTRQNGLANQHGTLLAVDALTLEAAQLNNHSGEITSLGNGQLTLSQQLDNTQGRVRAGQSLAITARQIINRETNAQGTGIEAASLTLSARRLDNTHGALRASAQLVATVRQALDNVAGLISSGGELTVQDDAQGQTLSIHNLRGTLIAGTEGQITAAALSGDGQVLSRGNLGLHLARTFHNTQTAGANGNLTLETPAAVVNDGRITAGDTLTLTGQQVINSAQAEIGAQETHVTARELLSNSGLIDGALTHLTANILTNTGTGRLYGNHVAIQAATLNNLNADNRAAVIAARERLEIGADSVNNHDHALITSQGDLHIGGQLDTQYQATGQGGVLNNHGAILEAGRDGSISMRAVNNTNRHLETEVVQVEESLHHDAVLQGQTTRYDWDKVDTREQNKYGVHTAVMPDGSRNDEFYEYRYTRTVMETQIKDTDPGKILAGGNLTLTADRVVNHDSHMVAGGTLGGVIGEVNNQATKGERTTTDVGRQKRWYAKKTKKIIGGTETSQGQSTSNYSPPPVTETIDLNSLIWRGETAPDGSGYRADGRQTARVGTAVASVSNIDAISARGPVPMTALPGGTVTLTGLAEMKDRPLVLPAGQRFALTLPPTLADGQSVTPVIRIVAPDTRLPDNSLFTLHQSIDSHYLVEADPRFTDQRQWLDSDYMQNALLSDPARMHKRLGDGYYEQRLIRDQVTQLTGSRYLAGYGSDEEQYLGLMNSGIVFARQYGLELGVALSAAQMALLTADMVWLVDQTVTLPDGSTQTVRVPQVYARMREGDLTGDGALLGGAQAVLNSRGDLTNSGTIMGREVTQLTGQTLTNSGYIQGNSVDLTARQDIHNVGGRLRGDASLSLLAGRDIVSQTTARTDGTERWLDRPAGIYVQAPNGMLTLSALNDITLSATDINHAGDNGTSRLQAGNDLRLNAVTTRHSEYGDWGGGNTRDLVQQADVGTRLSTRGALMLGAGRDLTTTAADVAAGGALTVLAGRDIRLTTGDAITDLVEHSKQRSRGLLSSSSLETHDEAHDLRALSSTLSGASVRIVSGGNTRVTGSNVVAEKDVRISAAKNVTVEAATDRSNVYHWTETKISGVFGSGSGIGISVGSQSSESTRQRTETTQSDTRSTVGTPGGNVIIRGGNQATLSAADIIAGRIADGTSRTSGHIDITGSNIAIIPGRDTVTDSVMHERKFSGITVSVKAPFENTVRNIRDALRGRDKNGSAIVDKVKSLGAEGVALALDGPGQAVAVSVGRSKSSAESHYQGEFNHGSHLAAAGNIQMTATGKTGGSDSGNILIAGSRVSAGEATMLEAKRDVNITTAMDTEQYSNSSKSSGWGISSEMLTAGSVVRAITGSGKHGSQLLPGGMIRSEDNSNGTRTMERASAVEGTDIYVNSRQGSINIGGSRLSATDDLLLSAIKGNITVAAGRDTSHSEHSSSSQTFGTLGGDGYSATVGYRREQHSSREDAVSESGQRSRLTGANGNIIARAGGDISLSGTDVRAGKAASLSGQNVLMDVSRDSRDGETHSRSSQYGVTASAGGWAVDTAKAAEAAARRMESGDNAYLTALRAGRAGATAAQGALSDSAVIKGGVSVTLGSSAQDSRYHSTRTQGTTINAGEKVSINARGDIAGQGVQIGAKQGVLDAGRDILLTASQDTNGHESQSRGSQFSAGVGVSLMGAQNGISVELGASQQKGREHSQSQGNTNSVIRADGQLTVNSGRDSVLKGAELKGNRVVVSSGRDLILSSVQDTASYDSKLSSSGAGLSLCIPPLCYGASSGSVSASGENVTQNGRSVSSQTGIFAAEGGFDITVGNHTQLDGAVIASGAAGGNNRLETGTLGWTDIRNTSETSGNSHTLAVSGSAGGGENRNVAPAVGSGQAAERGSGITSAAISHGSIIIGDKDNQIQDIAGLSRDTANAHQGVGVSGAVQKVRDSLAAQSEGMALGVAALDVYGKYAEQKARESNTALAARLTAEGRMEGKTAQEREAYLKSQPGYQGTDYGPGSEFWTKGSAAAGLLAGALGGNLKAGAAAGAAPLLASLVRDVQNDAARAALHGIVAAALTELGGGHGGDGLKAGAAGAVTASLAGPRLVRALYGKEDMDGLSPDEKRLVSNLVSVIGGITGYTAGDTDIAMAAIGANAARVEVENNYLSSTEARALDKELSDCKASGSDCKSVVEKYIEISNKNSKELVDACSDGGVRCVTWEELIQGATNVANDAHPSQIRLDEKLKDPDAAALVNYLNGADLKFLQDNITQGDRILSVISDPTSWPVAVMGGKAFITNAVNNTKEQLIAVGVGVGLGASIQYGTTGEVKLSDLIGTGLIGGITASKGYTPTVTWNAVGGYYQGEISGDDPFISAILSKAGAGAGYATGNLIKIPMDKVLNPVSKQYEWIPTGVWTITKPAQQSSAPSIMGNLGDSFVSGVAGDTLKKNVSGGENEAK</sequence>
<name>C5BAK2_EDWI9</name>
<dbReference type="NCBIfam" id="TIGR01901">
    <property type="entry name" value="adhes_NPXG"/>
    <property type="match status" value="1"/>
</dbReference>
<reference evidence="8 9" key="2">
    <citation type="journal article" date="2012" name="J. Bacteriol.">
        <title>Genome Sequence of Edwardsiella ictaluri 93-146, a Strain Associated with a Natural Channel Catfish Outbreak of Enteric Septicemia of Catfish.</title>
        <authorList>
            <person name="Williams M.L."/>
            <person name="Gillaspy A.F."/>
            <person name="Dyer D.W."/>
            <person name="Thune R.L."/>
            <person name="Waldbieser G.C."/>
            <person name="Schuster S.C."/>
            <person name="Gipson J."/>
            <person name="Zaitshik J."/>
            <person name="Landry C."/>
            <person name="Banes M.M."/>
            <person name="Lawrence M.L."/>
        </authorList>
    </citation>
    <scope>NUCLEOTIDE SEQUENCE [LARGE SCALE GENOMIC DNA]</scope>
    <source>
        <strain evidence="8 9">93-146</strain>
    </source>
</reference>
<protein>
    <submittedName>
        <fullName evidence="8">Filamentous hemagglutinin family protein</fullName>
    </submittedName>
</protein>
<keyword evidence="3" id="KW-1266">Target cell cytoplasm</keyword>
<feature type="compositionally biased region" description="Basic and acidic residues" evidence="6">
    <location>
        <begin position="2728"/>
        <end position="2737"/>
    </location>
</feature>
<dbReference type="NCBIfam" id="TIGR01731">
    <property type="entry name" value="fil_hemag_20aa"/>
    <property type="match status" value="28"/>
</dbReference>
<dbReference type="STRING" id="67780.B6E78_07145"/>
<dbReference type="InterPro" id="IPR010069">
    <property type="entry name" value="CdiA_FHA1_rpt"/>
</dbReference>
<dbReference type="GeneID" id="69539930"/>
<reference evidence="9" key="1">
    <citation type="submission" date="2009-03" db="EMBL/GenBank/DDBJ databases">
        <title>Complete genome sequence of Edwardsiella ictaluri 93-146.</title>
        <authorList>
            <person name="Williams M.L."/>
            <person name="Gillaspy A.F."/>
            <person name="Dyer D.W."/>
            <person name="Thune R.L."/>
            <person name="Waldbieser G.C."/>
            <person name="Schuster S.C."/>
            <person name="Gipson J."/>
            <person name="Zaitshik J."/>
            <person name="Landry C."/>
            <person name="Lawrence M.L."/>
        </authorList>
    </citation>
    <scope>NUCLEOTIDE SEQUENCE [LARGE SCALE GENOMIC DNA]</scope>
    <source>
        <strain evidence="9">93-146</strain>
    </source>
</reference>
<keyword evidence="2" id="KW-0800">Toxin</keyword>
<evidence type="ECO:0000259" key="7">
    <source>
        <dbReference type="SMART" id="SM00912"/>
    </source>
</evidence>
<feature type="region of interest" description="Disordered" evidence="6">
    <location>
        <begin position="2787"/>
        <end position="2806"/>
    </location>
</feature>
<dbReference type="InterPro" id="IPR008638">
    <property type="entry name" value="FhaB/CdiA-like_TPS"/>
</dbReference>
<evidence type="ECO:0000256" key="1">
    <source>
        <dbReference type="ARBA" id="ARBA00004219"/>
    </source>
</evidence>
<evidence type="ECO:0000313" key="9">
    <source>
        <dbReference type="Proteomes" id="UP000001485"/>
    </source>
</evidence>
<dbReference type="InterPro" id="IPR008619">
    <property type="entry name" value="Filamentous_hemagglutn_rpt"/>
</dbReference>
<proteinExistence type="inferred from homology"/>
<feature type="domain" description="Filamentous haemagglutinin FhaB/tRNA nuclease CdiA-like TPS" evidence="7">
    <location>
        <begin position="87"/>
        <end position="207"/>
    </location>
</feature>
<evidence type="ECO:0000313" key="8">
    <source>
        <dbReference type="EMBL" id="ACR70209.1"/>
    </source>
</evidence>
<feature type="region of interest" description="Disordered" evidence="6">
    <location>
        <begin position="2728"/>
        <end position="2752"/>
    </location>
</feature>
<dbReference type="HOGENOM" id="CLU_000043_2_1_6"/>
<dbReference type="Pfam" id="PF05860">
    <property type="entry name" value="TPS"/>
    <property type="match status" value="1"/>
</dbReference>
<dbReference type="KEGG" id="eic:NT01EI_3057"/>
<feature type="compositionally biased region" description="Polar residues" evidence="6">
    <location>
        <begin position="3114"/>
        <end position="3128"/>
    </location>
</feature>
<accession>C5BAK2</accession>
<dbReference type="Pfam" id="PF05594">
    <property type="entry name" value="Fil_haemagg"/>
    <property type="match status" value="12"/>
</dbReference>
<dbReference type="InterPro" id="IPR024973">
    <property type="entry name" value="ESPR"/>
</dbReference>
<evidence type="ECO:0000256" key="2">
    <source>
        <dbReference type="ARBA" id="ARBA00022656"/>
    </source>
</evidence>
<evidence type="ECO:0000256" key="5">
    <source>
        <dbReference type="ARBA" id="ARBA00024043"/>
    </source>
</evidence>
<dbReference type="Proteomes" id="UP000001485">
    <property type="component" value="Chromosome"/>
</dbReference>
<dbReference type="OrthoDB" id="2664633at2"/>
<dbReference type="Pfam" id="PF13332">
    <property type="entry name" value="Fil_haemagg_2"/>
    <property type="match status" value="4"/>
</dbReference>
<dbReference type="InterPro" id="IPR025157">
    <property type="entry name" value="Hemagglutinin_rpt"/>
</dbReference>
<dbReference type="Pfam" id="PF04829">
    <property type="entry name" value="PT-VENN"/>
    <property type="match status" value="1"/>
</dbReference>
<evidence type="ECO:0000256" key="4">
    <source>
        <dbReference type="ARBA" id="ARBA00023026"/>
    </source>
</evidence>
<dbReference type="SMART" id="SM00912">
    <property type="entry name" value="Haemagg_act"/>
    <property type="match status" value="1"/>
</dbReference>
<dbReference type="InterPro" id="IPR011050">
    <property type="entry name" value="Pectin_lyase_fold/virulence"/>
</dbReference>
<dbReference type="EMBL" id="CP001600">
    <property type="protein sequence ID" value="ACR70209.1"/>
    <property type="molecule type" value="Genomic_DNA"/>
</dbReference>
<feature type="compositionally biased region" description="Low complexity" evidence="6">
    <location>
        <begin position="2375"/>
        <end position="2398"/>
    </location>
</feature>